<evidence type="ECO:0000313" key="9">
    <source>
        <dbReference type="Proteomes" id="UP000594638"/>
    </source>
</evidence>
<dbReference type="InterPro" id="IPR056280">
    <property type="entry name" value="AIPP2-like_SPOC"/>
</dbReference>
<dbReference type="GO" id="GO:0008270">
    <property type="term" value="F:zinc ion binding"/>
    <property type="evidence" value="ECO:0007669"/>
    <property type="project" value="UniProtKB-KW"/>
</dbReference>
<gene>
    <name evidence="8" type="ORF">OLEA9_A028184</name>
</gene>
<keyword evidence="2" id="KW-0863">Zinc-finger</keyword>
<evidence type="ECO:0000256" key="4">
    <source>
        <dbReference type="ARBA" id="ARBA00023015"/>
    </source>
</evidence>
<dbReference type="InterPro" id="IPR049914">
    <property type="entry name" value="PHD1-3/5-6"/>
</dbReference>
<dbReference type="PANTHER" id="PTHR33304:SF36">
    <property type="entry name" value="GB|AAF26970.1-RELATED"/>
    <property type="match status" value="1"/>
</dbReference>
<dbReference type="SUPFAM" id="SSF57903">
    <property type="entry name" value="FYVE/PHD zinc finger"/>
    <property type="match status" value="1"/>
</dbReference>
<keyword evidence="9" id="KW-1185">Reference proteome</keyword>
<dbReference type="Gramene" id="OE9A028184T5">
    <property type="protein sequence ID" value="OE9A028184C5"/>
    <property type="gene ID" value="OE9A028184"/>
</dbReference>
<feature type="region of interest" description="Disordered" evidence="6">
    <location>
        <begin position="287"/>
        <end position="310"/>
    </location>
</feature>
<proteinExistence type="predicted"/>
<keyword evidence="4" id="KW-0805">Transcription regulation</keyword>
<evidence type="ECO:0000256" key="1">
    <source>
        <dbReference type="ARBA" id="ARBA00022723"/>
    </source>
</evidence>
<dbReference type="GO" id="GO:0034244">
    <property type="term" value="P:negative regulation of transcription elongation by RNA polymerase II"/>
    <property type="evidence" value="ECO:0007669"/>
    <property type="project" value="InterPro"/>
</dbReference>
<accession>A0A8S0TWP2</accession>
<dbReference type="Pfam" id="PF23121">
    <property type="entry name" value="SPOC_AIPP2"/>
    <property type="match status" value="1"/>
</dbReference>
<keyword evidence="3" id="KW-0862">Zinc</keyword>
<dbReference type="EMBL" id="CACTIH010007341">
    <property type="protein sequence ID" value="CAA3010387.1"/>
    <property type="molecule type" value="Genomic_DNA"/>
</dbReference>
<dbReference type="Proteomes" id="UP000594638">
    <property type="component" value="Unassembled WGS sequence"/>
</dbReference>
<evidence type="ECO:0000256" key="3">
    <source>
        <dbReference type="ARBA" id="ARBA00022833"/>
    </source>
</evidence>
<evidence type="ECO:0000256" key="2">
    <source>
        <dbReference type="ARBA" id="ARBA00022771"/>
    </source>
</evidence>
<keyword evidence="5" id="KW-0804">Transcription</keyword>
<evidence type="ECO:0000259" key="7">
    <source>
        <dbReference type="Pfam" id="PF23121"/>
    </source>
</evidence>
<evidence type="ECO:0000313" key="8">
    <source>
        <dbReference type="EMBL" id="CAA3010387.1"/>
    </source>
</evidence>
<comment type="caution">
    <text evidence="8">The sequence shown here is derived from an EMBL/GenBank/DDBJ whole genome shotgun (WGS) entry which is preliminary data.</text>
</comment>
<dbReference type="OrthoDB" id="651601at2759"/>
<dbReference type="PANTHER" id="PTHR33304">
    <property type="match status" value="1"/>
</dbReference>
<sequence length="644" mass="71971">MTDEQACQMDGCCYICGDIGFAEALVTCSHCKEINEHLYCMQMYFEKYPTEWYCDECEHRAVSVSTASCPRGDLPRGSKLINFGTVRHDATPSLTSRKLSNETRQGSVNLEKKVATRSTKYIPVTEAIKLSSGAPKSLSPKKVTRHTIPPQLKTEVNLLGRTSIKPQTIPVKFSAYLDKAKFASGPSQKLKPQKHGNVEISWRQQQSKELRVLRSVNVIQAAPTPIHEHVQKERTAEIVNAIKKLSPTSLPSASRPVVIPGSDGCPNVEPGISNAENVNDSILPDVEPRTSDDENANNGIRPDVEPKISNTSKVLPNVEPRTTNAENVNSSILHFVEPRTSNAENLNSSILHFAEPRTSSAANVNNILPYVEPRASTVDNMNNSILPYVEVSTSNPAIRTVWMGSFSIHNGFRHWTLSDPIQAHPPGKVHRKVYEFSMLLPEVLHFELFPCRELWMNLFQAYCPDGKNIGLYFFPSNSERSKDYFSLLVSMIEKDLALRKQIADVELLLFASTRLSLDCQRWKGNYFIWGFFRREKRDDTACQDRSLTLDERPSDDVCGSFDGDNNEEIDMEIDMIGGKDVGQTDIFVRRGEQGGSSKESTTAASHVDSIKGGPAFDVKSVKLEDYPPGFAQAYLQRVWSSRAH</sequence>
<dbReference type="Gene3D" id="3.30.40.10">
    <property type="entry name" value="Zinc/RING finger domain, C3HC4 (zinc finger)"/>
    <property type="match status" value="1"/>
</dbReference>
<keyword evidence="1" id="KW-0479">Metal-binding</keyword>
<evidence type="ECO:0000256" key="6">
    <source>
        <dbReference type="SAM" id="MobiDB-lite"/>
    </source>
</evidence>
<dbReference type="AlphaFoldDB" id="A0A8S0TWP2"/>
<dbReference type="InterPro" id="IPR013083">
    <property type="entry name" value="Znf_RING/FYVE/PHD"/>
</dbReference>
<dbReference type="GO" id="GO:0140566">
    <property type="term" value="F:histone reader activity"/>
    <property type="evidence" value="ECO:0007669"/>
    <property type="project" value="InterPro"/>
</dbReference>
<evidence type="ECO:0000256" key="5">
    <source>
        <dbReference type="ARBA" id="ARBA00023163"/>
    </source>
</evidence>
<reference evidence="8 9" key="1">
    <citation type="submission" date="2019-12" db="EMBL/GenBank/DDBJ databases">
        <authorList>
            <person name="Alioto T."/>
            <person name="Alioto T."/>
            <person name="Gomez Garrido J."/>
        </authorList>
    </citation>
    <scope>NUCLEOTIDE SEQUENCE [LARGE SCALE GENOMIC DNA]</scope>
</reference>
<protein>
    <recommendedName>
        <fullName evidence="7">AIPP2-like SPOC-like domain-containing protein</fullName>
    </recommendedName>
</protein>
<feature type="domain" description="AIPP2-like SPOC-like" evidence="7">
    <location>
        <begin position="402"/>
        <end position="532"/>
    </location>
</feature>
<organism evidence="8 9">
    <name type="scientific">Olea europaea subsp. europaea</name>
    <dbReference type="NCBI Taxonomy" id="158383"/>
    <lineage>
        <taxon>Eukaryota</taxon>
        <taxon>Viridiplantae</taxon>
        <taxon>Streptophyta</taxon>
        <taxon>Embryophyta</taxon>
        <taxon>Tracheophyta</taxon>
        <taxon>Spermatophyta</taxon>
        <taxon>Magnoliopsida</taxon>
        <taxon>eudicotyledons</taxon>
        <taxon>Gunneridae</taxon>
        <taxon>Pentapetalae</taxon>
        <taxon>asterids</taxon>
        <taxon>lamiids</taxon>
        <taxon>Lamiales</taxon>
        <taxon>Oleaceae</taxon>
        <taxon>Oleeae</taxon>
        <taxon>Olea</taxon>
    </lineage>
</organism>
<dbReference type="InterPro" id="IPR011011">
    <property type="entry name" value="Znf_FYVE_PHD"/>
</dbReference>
<name>A0A8S0TWP2_OLEEU</name>